<dbReference type="InterPro" id="IPR011006">
    <property type="entry name" value="CheY-like_superfamily"/>
</dbReference>
<comment type="subcellular location">
    <subcellularLocation>
        <location evidence="1">Cytoplasm</location>
    </subcellularLocation>
</comment>
<dbReference type="Gene3D" id="3.40.50.2300">
    <property type="match status" value="1"/>
</dbReference>
<comment type="caution">
    <text evidence="8">The sequence shown here is derived from an EMBL/GenBank/DDBJ whole genome shotgun (WGS) entry which is preliminary data.</text>
</comment>
<dbReference type="SUPFAM" id="SSF52172">
    <property type="entry name" value="CheY-like"/>
    <property type="match status" value="1"/>
</dbReference>
<dbReference type="GO" id="GO:0006355">
    <property type="term" value="P:regulation of DNA-templated transcription"/>
    <property type="evidence" value="ECO:0007669"/>
    <property type="project" value="InterPro"/>
</dbReference>
<feature type="modified residue" description="4-aspartylphosphate" evidence="6">
    <location>
        <position position="34"/>
    </location>
</feature>
<name>A0A2U1JX39_9BACI</name>
<dbReference type="SUPFAM" id="SSF46894">
    <property type="entry name" value="C-terminal effector domain of the bipartite response regulators"/>
    <property type="match status" value="1"/>
</dbReference>
<evidence type="ECO:0000256" key="1">
    <source>
        <dbReference type="ARBA" id="ARBA00004496"/>
    </source>
</evidence>
<evidence type="ECO:0000313" key="8">
    <source>
        <dbReference type="EMBL" id="PWA09780.1"/>
    </source>
</evidence>
<dbReference type="AlphaFoldDB" id="A0A2U1JX39"/>
<dbReference type="GO" id="GO:0000160">
    <property type="term" value="P:phosphorelay signal transduction system"/>
    <property type="evidence" value="ECO:0007669"/>
    <property type="project" value="UniProtKB-KW"/>
</dbReference>
<keyword evidence="3" id="KW-0805">Transcription regulation</keyword>
<dbReference type="InterPro" id="IPR011990">
    <property type="entry name" value="TPR-like_helical_dom_sf"/>
</dbReference>
<dbReference type="Gene3D" id="1.10.10.10">
    <property type="entry name" value="Winged helix-like DNA-binding domain superfamily/Winged helix DNA-binding domain"/>
    <property type="match status" value="1"/>
</dbReference>
<dbReference type="SMART" id="SM01043">
    <property type="entry name" value="BTAD"/>
    <property type="match status" value="1"/>
</dbReference>
<keyword evidence="4 8" id="KW-0238">DNA-binding</keyword>
<dbReference type="PROSITE" id="PS50110">
    <property type="entry name" value="RESPONSE_REGULATORY"/>
    <property type="match status" value="1"/>
</dbReference>
<dbReference type="PANTHER" id="PTHR35807">
    <property type="entry name" value="TRANSCRIPTIONAL REGULATOR REDD-RELATED"/>
    <property type="match status" value="1"/>
</dbReference>
<evidence type="ECO:0000259" key="7">
    <source>
        <dbReference type="PROSITE" id="PS50110"/>
    </source>
</evidence>
<dbReference type="InterPro" id="IPR001789">
    <property type="entry name" value="Sig_transdc_resp-reg_receiver"/>
</dbReference>
<evidence type="ECO:0000256" key="2">
    <source>
        <dbReference type="ARBA" id="ARBA00023012"/>
    </source>
</evidence>
<keyword evidence="9" id="KW-1185">Reference proteome</keyword>
<sequence>MQQIGNVTISGRYSDPIHALKAIEKMEVDLVFLDIEMPGLKGTQVAREIKNMTPQPMIVFTTAYSEYAVEAFEIQSDDYLLKPFTLERLQLSITRMETRTSERQSFQMDDTPTSIQCMGGFYLHILDGKKRTLAWKTNKEKEVCAFLIYHRDKPVDTDVIIEEIWPEYDLKKAKSYLYTCLSYLRKSLLENGFPAKINKFGKGFTFFANGLKSDEEMFTEILQEIISKDNLNGKIYRQMNALYKGEYMEGCGYQWAVSKQIDLKKLYIRALRKFYEYFKNRNVAMAEESLQRVLTITPDSEKDGRELIQLYMESGKRNEALNVYKQLEQVVHNHLGIELENETLQLYKQMNLHSYQ</sequence>
<evidence type="ECO:0000313" key="9">
    <source>
        <dbReference type="Proteomes" id="UP000245998"/>
    </source>
</evidence>
<evidence type="ECO:0000256" key="5">
    <source>
        <dbReference type="ARBA" id="ARBA00023163"/>
    </source>
</evidence>
<feature type="domain" description="Response regulatory" evidence="7">
    <location>
        <begin position="1"/>
        <end position="97"/>
    </location>
</feature>
<evidence type="ECO:0000256" key="6">
    <source>
        <dbReference type="PROSITE-ProRule" id="PRU00169"/>
    </source>
</evidence>
<evidence type="ECO:0000256" key="3">
    <source>
        <dbReference type="ARBA" id="ARBA00023015"/>
    </source>
</evidence>
<dbReference type="SUPFAM" id="SSF48452">
    <property type="entry name" value="TPR-like"/>
    <property type="match status" value="1"/>
</dbReference>
<dbReference type="EMBL" id="QCZG01000026">
    <property type="protein sequence ID" value="PWA09780.1"/>
    <property type="molecule type" value="Genomic_DNA"/>
</dbReference>
<dbReference type="SMART" id="SM00448">
    <property type="entry name" value="REC"/>
    <property type="match status" value="1"/>
</dbReference>
<keyword evidence="5" id="KW-0804">Transcription</keyword>
<dbReference type="InterPro" id="IPR016032">
    <property type="entry name" value="Sig_transdc_resp-reg_C-effctor"/>
</dbReference>
<dbReference type="GO" id="GO:0003677">
    <property type="term" value="F:DNA binding"/>
    <property type="evidence" value="ECO:0007669"/>
    <property type="project" value="UniProtKB-KW"/>
</dbReference>
<dbReference type="InterPro" id="IPR051677">
    <property type="entry name" value="AfsR-DnrI-RedD_regulator"/>
</dbReference>
<gene>
    <name evidence="8" type="ORF">DCC39_12520</name>
</gene>
<dbReference type="PANTHER" id="PTHR35807:SF2">
    <property type="entry name" value="TRANSCRIPTIONAL ACTIVATOR DOMAIN"/>
    <property type="match status" value="1"/>
</dbReference>
<organism evidence="8 9">
    <name type="scientific">Pueribacillus theae</name>
    <dbReference type="NCBI Taxonomy" id="2171751"/>
    <lineage>
        <taxon>Bacteria</taxon>
        <taxon>Bacillati</taxon>
        <taxon>Bacillota</taxon>
        <taxon>Bacilli</taxon>
        <taxon>Bacillales</taxon>
        <taxon>Bacillaceae</taxon>
        <taxon>Pueribacillus</taxon>
    </lineage>
</organism>
<proteinExistence type="predicted"/>
<keyword evidence="2" id="KW-0902">Two-component regulatory system</keyword>
<protein>
    <submittedName>
        <fullName evidence="8">DNA-binding response regulator</fullName>
    </submittedName>
</protein>
<dbReference type="GO" id="GO:0005737">
    <property type="term" value="C:cytoplasm"/>
    <property type="evidence" value="ECO:0007669"/>
    <property type="project" value="UniProtKB-SubCell"/>
</dbReference>
<reference evidence="8 9" key="1">
    <citation type="submission" date="2018-04" db="EMBL/GenBank/DDBJ databases">
        <title>Camelliibacillus theae gen. nov., sp. nov., isolated from Pu'er tea.</title>
        <authorList>
            <person name="Niu L."/>
        </authorList>
    </citation>
    <scope>NUCLEOTIDE SEQUENCE [LARGE SCALE GENOMIC DNA]</scope>
    <source>
        <strain evidence="8 9">T8</strain>
    </source>
</reference>
<accession>A0A2U1JX39</accession>
<dbReference type="OrthoDB" id="3190595at2"/>
<dbReference type="Pfam" id="PF03704">
    <property type="entry name" value="BTAD"/>
    <property type="match status" value="1"/>
</dbReference>
<dbReference type="Gene3D" id="1.25.40.10">
    <property type="entry name" value="Tetratricopeptide repeat domain"/>
    <property type="match status" value="1"/>
</dbReference>
<dbReference type="Proteomes" id="UP000245998">
    <property type="component" value="Unassembled WGS sequence"/>
</dbReference>
<dbReference type="Pfam" id="PF00072">
    <property type="entry name" value="Response_reg"/>
    <property type="match status" value="1"/>
</dbReference>
<dbReference type="InterPro" id="IPR005158">
    <property type="entry name" value="BTAD"/>
</dbReference>
<dbReference type="InterPro" id="IPR036388">
    <property type="entry name" value="WH-like_DNA-bd_sf"/>
</dbReference>
<keyword evidence="6" id="KW-0597">Phosphoprotein</keyword>
<evidence type="ECO:0000256" key="4">
    <source>
        <dbReference type="ARBA" id="ARBA00023125"/>
    </source>
</evidence>